<evidence type="ECO:0000313" key="4">
    <source>
        <dbReference type="Proteomes" id="UP000709959"/>
    </source>
</evidence>
<dbReference type="EMBL" id="JADKCH010000010">
    <property type="protein sequence ID" value="MBK8572945.1"/>
    <property type="molecule type" value="Genomic_DNA"/>
</dbReference>
<comment type="subunit">
    <text evidence="1">Binds ribosomal protein uS19.</text>
</comment>
<reference evidence="3 4" key="1">
    <citation type="submission" date="2020-10" db="EMBL/GenBank/DDBJ databases">
        <title>Connecting structure to function with the recovery of over 1000 high-quality activated sludge metagenome-assembled genomes encoding full-length rRNA genes using long-read sequencing.</title>
        <authorList>
            <person name="Singleton C.M."/>
            <person name="Petriglieri F."/>
            <person name="Kristensen J.M."/>
            <person name="Kirkegaard R.H."/>
            <person name="Michaelsen T.Y."/>
            <person name="Andersen M.H."/>
            <person name="Karst S.M."/>
            <person name="Dueholm M.S."/>
            <person name="Nielsen P.H."/>
            <person name="Albertsen M."/>
        </authorList>
    </citation>
    <scope>NUCLEOTIDE SEQUENCE [LARGE SCALE GENOMIC DNA]</scope>
    <source>
        <strain evidence="3">OdNE_18-Q3-R46-58_MAXAC.008</strain>
    </source>
</reference>
<evidence type="ECO:0000259" key="2">
    <source>
        <dbReference type="Pfam" id="PF01782"/>
    </source>
</evidence>
<proteinExistence type="inferred from homology"/>
<name>A0A936K790_9BACT</name>
<keyword evidence="1" id="KW-0698">rRNA processing</keyword>
<dbReference type="Gene3D" id="2.40.30.60">
    <property type="entry name" value="RimM"/>
    <property type="match status" value="1"/>
</dbReference>
<dbReference type="HAMAP" id="MF_00014">
    <property type="entry name" value="Ribosome_mat_RimM"/>
    <property type="match status" value="1"/>
</dbReference>
<feature type="domain" description="RimM N-terminal" evidence="2">
    <location>
        <begin position="5"/>
        <end position="94"/>
    </location>
</feature>
<comment type="similarity">
    <text evidence="1">Belongs to the RimM family.</text>
</comment>
<dbReference type="GO" id="GO:0043022">
    <property type="term" value="F:ribosome binding"/>
    <property type="evidence" value="ECO:0007669"/>
    <property type="project" value="InterPro"/>
</dbReference>
<dbReference type="GO" id="GO:0006364">
    <property type="term" value="P:rRNA processing"/>
    <property type="evidence" value="ECO:0007669"/>
    <property type="project" value="UniProtKB-UniRule"/>
</dbReference>
<dbReference type="InterPro" id="IPR009000">
    <property type="entry name" value="Transl_B-barrel_sf"/>
</dbReference>
<organism evidence="3 4">
    <name type="scientific">Candidatus Geothrix odensensis</name>
    <dbReference type="NCBI Taxonomy" id="2954440"/>
    <lineage>
        <taxon>Bacteria</taxon>
        <taxon>Pseudomonadati</taxon>
        <taxon>Acidobacteriota</taxon>
        <taxon>Holophagae</taxon>
        <taxon>Holophagales</taxon>
        <taxon>Holophagaceae</taxon>
        <taxon>Geothrix</taxon>
    </lineage>
</organism>
<dbReference type="InterPro" id="IPR002676">
    <property type="entry name" value="RimM_N"/>
</dbReference>
<comment type="domain">
    <text evidence="1">The PRC barrel domain binds ribosomal protein uS19.</text>
</comment>
<dbReference type="AlphaFoldDB" id="A0A936K790"/>
<sequence length="183" mass="20540">MLLAGHLAKIQGLKGEFLFHALMDRPERLEGMTGLVLAPPHQDLEQGEPVAPARGISLRSFRWHQDRPCLAFAGLPDRTAAEPFKGWALWMPEAEATLDEGESFRHQWIGCEVFIAGRKVGEVLRLDPGPAGYDMVVMRDLRPGRTGQRDIPYIKAWWTLDLPNRRLDLDPPEGLLDVNLVGD</sequence>
<dbReference type="Pfam" id="PF01782">
    <property type="entry name" value="RimM"/>
    <property type="match status" value="1"/>
</dbReference>
<dbReference type="SUPFAM" id="SSF50447">
    <property type="entry name" value="Translation proteins"/>
    <property type="match status" value="1"/>
</dbReference>
<dbReference type="GO" id="GO:0005840">
    <property type="term" value="C:ribosome"/>
    <property type="evidence" value="ECO:0007669"/>
    <property type="project" value="InterPro"/>
</dbReference>
<protein>
    <recommendedName>
        <fullName evidence="1">Ribosome maturation factor RimM</fullName>
    </recommendedName>
</protein>
<gene>
    <name evidence="1" type="primary">rimM</name>
    <name evidence="3" type="ORF">IPN91_09935</name>
</gene>
<evidence type="ECO:0000313" key="3">
    <source>
        <dbReference type="EMBL" id="MBK8572945.1"/>
    </source>
</evidence>
<keyword evidence="1" id="KW-0690">Ribosome biogenesis</keyword>
<dbReference type="Gene3D" id="2.30.30.240">
    <property type="entry name" value="PRC-barrel domain"/>
    <property type="match status" value="1"/>
</dbReference>
<dbReference type="GO" id="GO:0042274">
    <property type="term" value="P:ribosomal small subunit biogenesis"/>
    <property type="evidence" value="ECO:0007669"/>
    <property type="project" value="UniProtKB-UniRule"/>
</dbReference>
<comment type="function">
    <text evidence="1">An accessory protein needed during the final step in the assembly of 30S ribosomal subunit, possibly for assembly of the head region. Essential for efficient processing of 16S rRNA. May be needed both before and after RbfA during the maturation of 16S rRNA. It has affinity for free ribosomal 30S subunits but not for 70S ribosomes.</text>
</comment>
<dbReference type="InterPro" id="IPR011961">
    <property type="entry name" value="RimM"/>
</dbReference>
<comment type="subcellular location">
    <subcellularLocation>
        <location evidence="1">Cytoplasm</location>
    </subcellularLocation>
</comment>
<dbReference type="InterPro" id="IPR036976">
    <property type="entry name" value="RimM_N_sf"/>
</dbReference>
<dbReference type="Proteomes" id="UP000709959">
    <property type="component" value="Unassembled WGS sequence"/>
</dbReference>
<evidence type="ECO:0000256" key="1">
    <source>
        <dbReference type="HAMAP-Rule" id="MF_00014"/>
    </source>
</evidence>
<accession>A0A936K790</accession>
<keyword evidence="1" id="KW-0963">Cytoplasm</keyword>
<comment type="caution">
    <text evidence="3">The sequence shown here is derived from an EMBL/GenBank/DDBJ whole genome shotgun (WGS) entry which is preliminary data.</text>
</comment>
<dbReference type="GO" id="GO:0005737">
    <property type="term" value="C:cytoplasm"/>
    <property type="evidence" value="ECO:0007669"/>
    <property type="project" value="UniProtKB-SubCell"/>
</dbReference>
<keyword evidence="1" id="KW-0143">Chaperone</keyword>